<dbReference type="GO" id="GO:0008270">
    <property type="term" value="F:zinc ion binding"/>
    <property type="evidence" value="ECO:0007669"/>
    <property type="project" value="InterPro"/>
</dbReference>
<dbReference type="GO" id="GO:0005634">
    <property type="term" value="C:nucleus"/>
    <property type="evidence" value="ECO:0007669"/>
    <property type="project" value="UniProtKB-SubCell"/>
</dbReference>
<dbReference type="EMBL" id="LLZZ01000141">
    <property type="protein sequence ID" value="KTB00048.1"/>
    <property type="molecule type" value="Genomic_DNA"/>
</dbReference>
<dbReference type="SMART" id="SM00906">
    <property type="entry name" value="Fungal_trans"/>
    <property type="match status" value="1"/>
</dbReference>
<dbReference type="AlphaFoldDB" id="A0A0W0CHY5"/>
<dbReference type="Gene3D" id="4.10.240.10">
    <property type="entry name" value="Zn(2)-C6 fungal-type DNA-binding domain"/>
    <property type="match status" value="1"/>
</dbReference>
<feature type="domain" description="Zn(2)-C6 fungal-type" evidence="7">
    <location>
        <begin position="40"/>
        <end position="73"/>
    </location>
</feature>
<comment type="caution">
    <text evidence="8">The sequence shown here is derived from an EMBL/GenBank/DDBJ whole genome shotgun (WGS) entry which is preliminary data.</text>
</comment>
<dbReference type="InterPro" id="IPR050987">
    <property type="entry name" value="AtrR-like"/>
</dbReference>
<evidence type="ECO:0000259" key="7">
    <source>
        <dbReference type="PROSITE" id="PS50048"/>
    </source>
</evidence>
<dbReference type="GO" id="GO:0003677">
    <property type="term" value="F:DNA binding"/>
    <property type="evidence" value="ECO:0007669"/>
    <property type="project" value="UniProtKB-KW"/>
</dbReference>
<feature type="compositionally biased region" description="Polar residues" evidence="6">
    <location>
        <begin position="114"/>
        <end position="132"/>
    </location>
</feature>
<dbReference type="VEuPathDB" id="FungiDB:GW608_F07447"/>
<evidence type="ECO:0000256" key="3">
    <source>
        <dbReference type="ARBA" id="ARBA00022833"/>
    </source>
</evidence>
<proteinExistence type="predicted"/>
<dbReference type="InterPro" id="IPR007219">
    <property type="entry name" value="XnlR_reg_dom"/>
</dbReference>
<dbReference type="CDD" id="cd00067">
    <property type="entry name" value="GAL4"/>
    <property type="match status" value="1"/>
</dbReference>
<keyword evidence="2" id="KW-0479">Metal-binding</keyword>
<dbReference type="Pfam" id="PF00172">
    <property type="entry name" value="Zn_clus"/>
    <property type="match status" value="1"/>
</dbReference>
<feature type="region of interest" description="Disordered" evidence="6">
    <location>
        <begin position="94"/>
        <end position="132"/>
    </location>
</feature>
<dbReference type="PROSITE" id="PS50048">
    <property type="entry name" value="ZN2_CY6_FUNGAL_2"/>
    <property type="match status" value="1"/>
</dbReference>
<dbReference type="PANTHER" id="PTHR46910">
    <property type="entry name" value="TRANSCRIPTION FACTOR PDR1"/>
    <property type="match status" value="1"/>
</dbReference>
<dbReference type="VEuPathDB" id="FungiDB:GWK60_F07447"/>
<dbReference type="SUPFAM" id="SSF57701">
    <property type="entry name" value="Zn2/Cys6 DNA-binding domain"/>
    <property type="match status" value="1"/>
</dbReference>
<dbReference type="InterPro" id="IPR001138">
    <property type="entry name" value="Zn2Cys6_DnaBD"/>
</dbReference>
<dbReference type="VEuPathDB" id="FungiDB:B1J91_F07909g"/>
<protein>
    <submittedName>
        <fullName evidence="8">Halotolerance protein 9</fullName>
    </submittedName>
</protein>
<keyword evidence="4" id="KW-0238">DNA-binding</keyword>
<evidence type="ECO:0000256" key="4">
    <source>
        <dbReference type="ARBA" id="ARBA00023125"/>
    </source>
</evidence>
<dbReference type="Pfam" id="PF04082">
    <property type="entry name" value="Fungal_trans"/>
    <property type="match status" value="1"/>
</dbReference>
<evidence type="ECO:0000256" key="1">
    <source>
        <dbReference type="ARBA" id="ARBA00004123"/>
    </source>
</evidence>
<evidence type="ECO:0000256" key="5">
    <source>
        <dbReference type="ARBA" id="ARBA00023242"/>
    </source>
</evidence>
<dbReference type="PhylomeDB" id="A0A0W0CHY5"/>
<sequence>MSTETPSRENSQLPGTTPMIDYGMAMELLQQHYKRRSTKACDHCRKRKIRCDEVNPVTNKCSNCVKFKVECTFKFHEELQTKKKRMYELKAIEKANKKAKKRPYRKRNRDAKQDSNTTDEASQTSANTKTVSPIYSDAQQHTEITNHFLAEENGKPVITNDEQHFIHQYNYQQPTAFHNYSHSMPSFQNMSPQHNQYNAKNDFNMHQPAVSYANGEHQLPNLENNNIPNAIHNPSLVVDEDTLAAVNDQITKIDRKLKGIVNANVYIQKCMDSLQSEDNSKERANDQPTMPVTKQYTTLLFTTQNMLYIKKKFFGQSNPSSNFDIDGNFLTKDELNQYSNDTSESGNNGNYSNILAEKDFMPALKDIFAVYLKYYVVQMTKVMEFSSMPTLKPGNKLCNIISREQASALISSFQTLLISSSIFPTDGKECSNLVDRYFRNNGNGLTKPEYLLVNICICLGAQKMRSQILRGKKEARQLEKDLLLKVKNLTLLNSVYFFHKMTISNICITSLQGLLLLCHYIQIYINTETAAGVLVEAVNMAISLELHLHKSYEGLSPLELIKRRVLWSYCFSVDKYYSLILSRPPLVRNENTDVLSPEVFFETVTVNILPTITYNPDLLKNDTPENRTEALNILLSHYEFMPAVLAYFKVKLVKVELSLYETCFSVRSTLDNTFDQIIDKVLKIKAELDSWRESLPSMLKLESYIQYISLLHSQIPEDNTLPNPVNMQCSVLNLHFRYYYLITNLSLFIDTFLSDNKNLWNGSKHNISQVSQIFHNKAKDKSIKVLTLFLSLDYEPDLYSELSYYFLTCLFVVLLYVIKNLNKTSNNCEMVYLINLLNDCHKFIIGNVENLLVSEDMKWNMSIFFFTYLMHAITKNFKNDETSKQNFQLDFVFLGPLLARLVRTKTTIKQDILKQLESFVNIMGLYKEDGNDIFGTQNFGESSATVLPNGNYLEELDIFSKFNSEALKILRTPIFGTGNVINCHGNELSVRDEELTKERDIEGRSILPLDLDESESFGTSPYDSIDEFQDFLLQGVFFYDRDMLFSNHG</sequence>
<evidence type="ECO:0000256" key="2">
    <source>
        <dbReference type="ARBA" id="ARBA00022723"/>
    </source>
</evidence>
<dbReference type="PROSITE" id="PS00463">
    <property type="entry name" value="ZN2_CY6_FUNGAL_1"/>
    <property type="match status" value="1"/>
</dbReference>
<dbReference type="CDD" id="cd12148">
    <property type="entry name" value="fungal_TF_MHR"/>
    <property type="match status" value="1"/>
</dbReference>
<dbReference type="GO" id="GO:0000981">
    <property type="term" value="F:DNA-binding transcription factor activity, RNA polymerase II-specific"/>
    <property type="evidence" value="ECO:0007669"/>
    <property type="project" value="InterPro"/>
</dbReference>
<dbReference type="GO" id="GO:0045944">
    <property type="term" value="P:positive regulation of transcription by RNA polymerase II"/>
    <property type="evidence" value="ECO:0007669"/>
    <property type="project" value="UniProtKB-ARBA"/>
</dbReference>
<comment type="subcellular location">
    <subcellularLocation>
        <location evidence="1">Nucleus</location>
    </subcellularLocation>
</comment>
<dbReference type="SMART" id="SM00066">
    <property type="entry name" value="GAL4"/>
    <property type="match status" value="1"/>
</dbReference>
<keyword evidence="3" id="KW-0862">Zinc</keyword>
<dbReference type="VEuPathDB" id="FungiDB:CAGL0F07909g"/>
<dbReference type="GO" id="GO:0006351">
    <property type="term" value="P:DNA-templated transcription"/>
    <property type="evidence" value="ECO:0007669"/>
    <property type="project" value="InterPro"/>
</dbReference>
<evidence type="ECO:0000313" key="8">
    <source>
        <dbReference type="EMBL" id="KTB00048.1"/>
    </source>
</evidence>
<dbReference type="Proteomes" id="UP000054886">
    <property type="component" value="Unassembled WGS sequence"/>
</dbReference>
<organism evidence="8 9">
    <name type="scientific">Candida glabrata</name>
    <name type="common">Yeast</name>
    <name type="synonym">Torulopsis glabrata</name>
    <dbReference type="NCBI Taxonomy" id="5478"/>
    <lineage>
        <taxon>Eukaryota</taxon>
        <taxon>Fungi</taxon>
        <taxon>Dikarya</taxon>
        <taxon>Ascomycota</taxon>
        <taxon>Saccharomycotina</taxon>
        <taxon>Saccharomycetes</taxon>
        <taxon>Saccharomycetales</taxon>
        <taxon>Saccharomycetaceae</taxon>
        <taxon>Nakaseomyces</taxon>
    </lineage>
</organism>
<dbReference type="PANTHER" id="PTHR46910:SF3">
    <property type="entry name" value="HALOTOLERANCE PROTEIN 9-RELATED"/>
    <property type="match status" value="1"/>
</dbReference>
<dbReference type="VEuPathDB" id="FungiDB:GVI51_F07469"/>
<gene>
    <name evidence="8" type="ORF">AO440_001432</name>
</gene>
<evidence type="ECO:0000313" key="9">
    <source>
        <dbReference type="Proteomes" id="UP000054886"/>
    </source>
</evidence>
<accession>A0A0W0CHY5</accession>
<name>A0A0W0CHY5_CANGB</name>
<feature type="compositionally biased region" description="Basic residues" evidence="6">
    <location>
        <begin position="97"/>
        <end position="109"/>
    </location>
</feature>
<dbReference type="OMA" id="QIYINTE"/>
<keyword evidence="5" id="KW-0539">Nucleus</keyword>
<reference evidence="8 9" key="1">
    <citation type="submission" date="2015-10" db="EMBL/GenBank/DDBJ databases">
        <title>Draft genomes sequences of Candida glabrata isolates 1A, 1B, 2A, 2B, 3A and 3B.</title>
        <authorList>
            <person name="Haavelsrud O.E."/>
            <person name="Gaustad P."/>
        </authorList>
    </citation>
    <scope>NUCLEOTIDE SEQUENCE [LARGE SCALE GENOMIC DNA]</scope>
    <source>
        <strain evidence="8">910700640</strain>
    </source>
</reference>
<dbReference type="InterPro" id="IPR036864">
    <property type="entry name" value="Zn2-C6_fun-type_DNA-bd_sf"/>
</dbReference>
<evidence type="ECO:0000256" key="6">
    <source>
        <dbReference type="SAM" id="MobiDB-lite"/>
    </source>
</evidence>